<keyword evidence="2" id="KW-1185">Reference proteome</keyword>
<dbReference type="AlphaFoldDB" id="A0A849P8D8"/>
<proteinExistence type="predicted"/>
<evidence type="ECO:0000313" key="2">
    <source>
        <dbReference type="Proteomes" id="UP000537862"/>
    </source>
</evidence>
<gene>
    <name evidence="1" type="ORF">HKX39_10340</name>
</gene>
<name>A0A849P8D8_9BURK</name>
<dbReference type="Proteomes" id="UP000537862">
    <property type="component" value="Unassembled WGS sequence"/>
</dbReference>
<dbReference type="InterPro" id="IPR038573">
    <property type="entry name" value="BrnT_sf"/>
</dbReference>
<protein>
    <submittedName>
        <fullName evidence="1">BrnT family toxin</fullName>
    </submittedName>
</protein>
<organism evidence="1 2">
    <name type="scientific">Pelistega suis</name>
    <dbReference type="NCBI Taxonomy" id="1631957"/>
    <lineage>
        <taxon>Bacteria</taxon>
        <taxon>Pseudomonadati</taxon>
        <taxon>Pseudomonadota</taxon>
        <taxon>Betaproteobacteria</taxon>
        <taxon>Burkholderiales</taxon>
        <taxon>Alcaligenaceae</taxon>
        <taxon>Pelistega</taxon>
    </lineage>
</organism>
<dbReference type="EMBL" id="JABGBN010000012">
    <property type="protein sequence ID" value="NOL52564.1"/>
    <property type="molecule type" value="Genomic_DNA"/>
</dbReference>
<evidence type="ECO:0000313" key="1">
    <source>
        <dbReference type="EMBL" id="NOL52564.1"/>
    </source>
</evidence>
<comment type="caution">
    <text evidence="1">The sequence shown here is derived from an EMBL/GenBank/DDBJ whole genome shotgun (WGS) entry which is preliminary data.</text>
</comment>
<dbReference type="Pfam" id="PF04365">
    <property type="entry name" value="BrnT_toxin"/>
    <property type="match status" value="1"/>
</dbReference>
<reference evidence="1 2" key="1">
    <citation type="submission" date="2020-05" db="EMBL/GenBank/DDBJ databases">
        <authorList>
            <person name="Niu N."/>
        </authorList>
    </citation>
    <scope>NUCLEOTIDE SEQUENCE [LARGE SCALE GENOMIC DNA]</scope>
    <source>
        <strain evidence="1 2">3340-03</strain>
    </source>
</reference>
<dbReference type="InterPro" id="IPR007460">
    <property type="entry name" value="BrnT_toxin"/>
</dbReference>
<dbReference type="Gene3D" id="3.10.450.530">
    <property type="entry name" value="Ribonuclease toxin, BrnT, of type II toxin-antitoxin system"/>
    <property type="match status" value="1"/>
</dbReference>
<sequence>MITLDEIEYDHQKNLRNFEKHGIYLTEVIHFEWESSIDKPDDRKNYFENRRISIGYIKHRLHVLVYVKRLTKIRVISLRKANNREEKKYAAA</sequence>
<dbReference type="RefSeq" id="WP_171681252.1">
    <property type="nucleotide sequence ID" value="NZ_JABGBN010000012.1"/>
</dbReference>
<accession>A0A849P8D8</accession>